<evidence type="ECO:0000313" key="3">
    <source>
        <dbReference type="Proteomes" id="UP000468388"/>
    </source>
</evidence>
<dbReference type="PANTHER" id="PTHR43037:SF1">
    <property type="entry name" value="BLL1128 PROTEIN"/>
    <property type="match status" value="1"/>
</dbReference>
<dbReference type="PANTHER" id="PTHR43037">
    <property type="entry name" value="UNNAMED PRODUCT-RELATED"/>
    <property type="match status" value="1"/>
</dbReference>
<dbReference type="OrthoDB" id="9805640at2"/>
<sequence length="263" mass="30294">MLKTIRAFFILLFIWWLHIPSAASAQRHMDSIMVNVTSWGKVHALLALPDEYTKTKKEYPLIIFLHGKSKSGNNLQKLLLEGIPYWINNGEKIQAVNPVDGKLYKFIVVAPQAPNWGLKPDEIKRMLDDVEKRYRIDRSRIYLTGYSAGGWASVMAITDNAALSARFAAAVPMSVASIDDKNLTQFKLVADANIPCWYLAGTEELHFLENCERYKDSTNTYKPNLAKVTILEGFAHRTWKEQYDTAYRKYGMNIYEWMLQYKK</sequence>
<dbReference type="SUPFAM" id="SSF53474">
    <property type="entry name" value="alpha/beta-Hydrolases"/>
    <property type="match status" value="1"/>
</dbReference>
<keyword evidence="1" id="KW-0732">Signal</keyword>
<comment type="caution">
    <text evidence="2">The sequence shown here is derived from an EMBL/GenBank/DDBJ whole genome shotgun (WGS) entry which is preliminary data.</text>
</comment>
<proteinExistence type="predicted"/>
<dbReference type="InterPro" id="IPR029058">
    <property type="entry name" value="AB_hydrolase_fold"/>
</dbReference>
<dbReference type="Gene3D" id="3.40.50.1820">
    <property type="entry name" value="alpha/beta hydrolase"/>
    <property type="match status" value="1"/>
</dbReference>
<reference evidence="2 3" key="1">
    <citation type="submission" date="2019-12" db="EMBL/GenBank/DDBJ databases">
        <title>The draft genomic sequence of strain Chitinophaga oryziterrae JCM 16595.</title>
        <authorList>
            <person name="Zhang X."/>
        </authorList>
    </citation>
    <scope>NUCLEOTIDE SEQUENCE [LARGE SCALE GENOMIC DNA]</scope>
    <source>
        <strain evidence="2 3">JCM 16595</strain>
    </source>
</reference>
<dbReference type="AlphaFoldDB" id="A0A6N8JIN4"/>
<accession>A0A6N8JIN4</accession>
<organism evidence="2 3">
    <name type="scientific">Chitinophaga oryziterrae</name>
    <dbReference type="NCBI Taxonomy" id="1031224"/>
    <lineage>
        <taxon>Bacteria</taxon>
        <taxon>Pseudomonadati</taxon>
        <taxon>Bacteroidota</taxon>
        <taxon>Chitinophagia</taxon>
        <taxon>Chitinophagales</taxon>
        <taxon>Chitinophagaceae</taxon>
        <taxon>Chitinophaga</taxon>
    </lineage>
</organism>
<dbReference type="InterPro" id="IPR050955">
    <property type="entry name" value="Plant_Biomass_Hydrol_Est"/>
</dbReference>
<dbReference type="EMBL" id="WRXO01000016">
    <property type="protein sequence ID" value="MVT45095.1"/>
    <property type="molecule type" value="Genomic_DNA"/>
</dbReference>
<gene>
    <name evidence="2" type="ORF">GO495_31195</name>
</gene>
<evidence type="ECO:0008006" key="4">
    <source>
        <dbReference type="Google" id="ProtNLM"/>
    </source>
</evidence>
<evidence type="ECO:0000313" key="2">
    <source>
        <dbReference type="EMBL" id="MVT45095.1"/>
    </source>
</evidence>
<dbReference type="Proteomes" id="UP000468388">
    <property type="component" value="Unassembled WGS sequence"/>
</dbReference>
<keyword evidence="3" id="KW-1185">Reference proteome</keyword>
<protein>
    <recommendedName>
        <fullName evidence="4">Prolyl oligopeptidase family serine peptidase</fullName>
    </recommendedName>
</protein>
<dbReference type="RefSeq" id="WP_157303881.1">
    <property type="nucleotide sequence ID" value="NZ_BAAAZB010000016.1"/>
</dbReference>
<name>A0A6N8JIN4_9BACT</name>
<evidence type="ECO:0000256" key="1">
    <source>
        <dbReference type="ARBA" id="ARBA00022729"/>
    </source>
</evidence>